<dbReference type="Pfam" id="PF06527">
    <property type="entry name" value="TniQ"/>
    <property type="match status" value="1"/>
</dbReference>
<dbReference type="InterPro" id="IPR009492">
    <property type="entry name" value="TniQ"/>
</dbReference>
<organism evidence="2 3">
    <name type="scientific">Scytonema hofmannii PCC 7110</name>
    <dbReference type="NCBI Taxonomy" id="128403"/>
    <lineage>
        <taxon>Bacteria</taxon>
        <taxon>Bacillati</taxon>
        <taxon>Cyanobacteriota</taxon>
        <taxon>Cyanophyceae</taxon>
        <taxon>Nostocales</taxon>
        <taxon>Scytonemataceae</taxon>
        <taxon>Scytonema</taxon>
    </lineage>
</organism>
<comment type="caution">
    <text evidence="2">The sequence shown here is derived from an EMBL/GenBank/DDBJ whole genome shotgun (WGS) entry which is preliminary data.</text>
</comment>
<sequence>MIEDDEIRLRLGYVEPHPGESISHYLGRLRRFKANSLPSGYALGKIAGLGSVLTRWEKLYFNPFPTQQELEALAQVIQVEVEKLREMLPTKGVTMMPRPIRLCAACYAESPYHRIEWQFKDKMKCDRHQLRLLTKCTNCQTPFPIPADWEKGECSHCFLSFAKMVKCQKRR</sequence>
<proteinExistence type="predicted"/>
<dbReference type="Proteomes" id="UP000076925">
    <property type="component" value="Unassembled WGS sequence"/>
</dbReference>
<dbReference type="STRING" id="128403.WA1_24065"/>
<dbReference type="EMBL" id="ANNX02000026">
    <property type="protein sequence ID" value="KYC40720.1"/>
    <property type="molecule type" value="Genomic_DNA"/>
</dbReference>
<dbReference type="RefSeq" id="WP_017739997.1">
    <property type="nucleotide sequence ID" value="NZ_KQ976354.1"/>
</dbReference>
<name>A0A139X7R1_9CYAN</name>
<accession>A0A139X7R1</accession>
<feature type="domain" description="TniQ" evidence="1">
    <location>
        <begin position="14"/>
        <end position="132"/>
    </location>
</feature>
<reference evidence="2 3" key="1">
    <citation type="journal article" date="2013" name="Genome Biol. Evol.">
        <title>Genomes of Stigonematalean cyanobacteria (subsection V) and the evolution of oxygenic photosynthesis from prokaryotes to plastids.</title>
        <authorList>
            <person name="Dagan T."/>
            <person name="Roettger M."/>
            <person name="Stucken K."/>
            <person name="Landan G."/>
            <person name="Koch R."/>
            <person name="Major P."/>
            <person name="Gould S.B."/>
            <person name="Goremykin V.V."/>
            <person name="Rippka R."/>
            <person name="Tandeau de Marsac N."/>
            <person name="Gugger M."/>
            <person name="Lockhart P.J."/>
            <person name="Allen J.F."/>
            <person name="Brune I."/>
            <person name="Maus I."/>
            <person name="Puhler A."/>
            <person name="Martin W.F."/>
        </authorList>
    </citation>
    <scope>NUCLEOTIDE SEQUENCE [LARGE SCALE GENOMIC DNA]</scope>
    <source>
        <strain evidence="2 3">PCC 7110</strain>
    </source>
</reference>
<keyword evidence="3" id="KW-1185">Reference proteome</keyword>
<dbReference type="AlphaFoldDB" id="A0A139X7R1"/>
<gene>
    <name evidence="2" type="ORF">WA1_24065</name>
</gene>
<evidence type="ECO:0000313" key="2">
    <source>
        <dbReference type="EMBL" id="KYC40720.1"/>
    </source>
</evidence>
<evidence type="ECO:0000313" key="3">
    <source>
        <dbReference type="Proteomes" id="UP000076925"/>
    </source>
</evidence>
<protein>
    <recommendedName>
        <fullName evidence="1">TniQ domain-containing protein</fullName>
    </recommendedName>
</protein>
<evidence type="ECO:0000259" key="1">
    <source>
        <dbReference type="Pfam" id="PF06527"/>
    </source>
</evidence>